<dbReference type="InterPro" id="IPR036770">
    <property type="entry name" value="Ankyrin_rpt-contain_sf"/>
</dbReference>
<keyword evidence="1" id="KW-0677">Repeat</keyword>
<protein>
    <submittedName>
        <fullName evidence="5">Uncharacterized protein</fullName>
    </submittedName>
</protein>
<evidence type="ECO:0000256" key="4">
    <source>
        <dbReference type="SAM" id="Phobius"/>
    </source>
</evidence>
<dbReference type="PROSITE" id="PS50297">
    <property type="entry name" value="ANK_REP_REGION"/>
    <property type="match status" value="2"/>
</dbReference>
<reference evidence="5 6" key="1">
    <citation type="submission" date="2020-02" db="EMBL/GenBank/DDBJ databases">
        <authorList>
            <person name="Ferguson B K."/>
        </authorList>
    </citation>
    <scope>NUCLEOTIDE SEQUENCE [LARGE SCALE GENOMIC DNA]</scope>
</reference>
<dbReference type="PROSITE" id="PS50088">
    <property type="entry name" value="ANK_REPEAT"/>
    <property type="match status" value="3"/>
</dbReference>
<keyword evidence="2 3" id="KW-0040">ANK repeat</keyword>
<evidence type="ECO:0000313" key="6">
    <source>
        <dbReference type="Proteomes" id="UP000479190"/>
    </source>
</evidence>
<dbReference type="EMBL" id="CADCXV010000699">
    <property type="protein sequence ID" value="CAB0033113.1"/>
    <property type="molecule type" value="Genomic_DNA"/>
</dbReference>
<keyword evidence="4" id="KW-0472">Membrane</keyword>
<feature type="repeat" description="ANK" evidence="3">
    <location>
        <begin position="286"/>
        <end position="318"/>
    </location>
</feature>
<organism evidence="5 6">
    <name type="scientific">Trichogramma brassicae</name>
    <dbReference type="NCBI Taxonomy" id="86971"/>
    <lineage>
        <taxon>Eukaryota</taxon>
        <taxon>Metazoa</taxon>
        <taxon>Ecdysozoa</taxon>
        <taxon>Arthropoda</taxon>
        <taxon>Hexapoda</taxon>
        <taxon>Insecta</taxon>
        <taxon>Pterygota</taxon>
        <taxon>Neoptera</taxon>
        <taxon>Endopterygota</taxon>
        <taxon>Hymenoptera</taxon>
        <taxon>Apocrita</taxon>
        <taxon>Proctotrupomorpha</taxon>
        <taxon>Chalcidoidea</taxon>
        <taxon>Trichogrammatidae</taxon>
        <taxon>Trichogramma</taxon>
    </lineage>
</organism>
<evidence type="ECO:0000256" key="2">
    <source>
        <dbReference type="ARBA" id="ARBA00023043"/>
    </source>
</evidence>
<gene>
    <name evidence="5" type="ORF">TBRA_LOCUS5033</name>
</gene>
<feature type="repeat" description="ANK" evidence="3">
    <location>
        <begin position="139"/>
        <end position="172"/>
    </location>
</feature>
<name>A0A6H5I6V8_9HYME</name>
<dbReference type="Pfam" id="PF12796">
    <property type="entry name" value="Ank_2"/>
    <property type="match status" value="2"/>
</dbReference>
<dbReference type="Gene3D" id="1.25.40.20">
    <property type="entry name" value="Ankyrin repeat-containing domain"/>
    <property type="match status" value="3"/>
</dbReference>
<accession>A0A6H5I6V8</accession>
<evidence type="ECO:0000313" key="5">
    <source>
        <dbReference type="EMBL" id="CAB0033113.1"/>
    </source>
</evidence>
<keyword evidence="4" id="KW-0812">Transmembrane</keyword>
<dbReference type="PANTHER" id="PTHR24178:SF41">
    <property type="entry name" value="ANKYRIN-2 ISOFORM X1"/>
    <property type="match status" value="1"/>
</dbReference>
<feature type="transmembrane region" description="Helical" evidence="4">
    <location>
        <begin position="581"/>
        <end position="609"/>
    </location>
</feature>
<keyword evidence="6" id="KW-1185">Reference proteome</keyword>
<proteinExistence type="predicted"/>
<sequence length="820" mass="93231">MEICTYCFFTERRCGLAGCSCESKVRSPAAMNVSCSEPDQGKKIIEFVARSGYRDEPDLDKYGKPSPRRTTPVHHVAKPDGYIMRDLMQLFVIYNRHDVNYTDESGLSHFHVACRVGCEELVKKFLELGQDPNLLWKVTGDSPLLLALMGCGSSRTAELLMRKGANLNWANKKEITPLHYICGMSADPSDLMKMFFDMNDELNQLVKIDARDRLGNTPLHWAVGKHKNATKSLLRRGANPNSANNAGSTPLHLMSQRVWSVDFVEMFFKINDELNKQVQVDVRDMLGRTPLQLAFCHANKKAAEILLRRGANPNLADEDGLTTLHLICTRDDENDLVEFFFKINDELNQVIQVDAEDKSGRTPLQLAVANLMMNDVDVLLDRGADLSSFVFPNESDFDEGFKWIKTRIAHKSMLASGLMTVVESLEKRGYELDRCEALTIMKLFSKYGLFRKSMDLGKCWYDDEEFATEAKEAMLKVSAVSAVADAYFTLQMNLICYIFESILHIDTFQLIVRYSVCSRGGDKDIKNATATLRIPPKDNSFWSRFAETLHIKFPYENNNNNTLRLNNVEFEKTPPPPRAKFYFATVVVLALIGSFTICCLLVAAVYFLYRRYPLRKCRRADDEAPASPAADIDSVEMQPLGPEQAVDRRDIMLMYVKDNQQFMGEMTNLQRQLAGRTGASVSVERYYLPRYSWWTPSVFQNVSAEGAYEWAATRISQGCRVIWFDTKKARELLASIAAGTPAYADHRDENFNRVLQHVVRTKDPNTEYHDHHVVRFTKPEYAVPDSVDTHDVKDPFSEIAVNTRFILPQGMDNLVKILCT</sequence>
<dbReference type="Gene3D" id="3.40.50.11530">
    <property type="match status" value="1"/>
</dbReference>
<dbReference type="OrthoDB" id="10251692at2759"/>
<evidence type="ECO:0000256" key="1">
    <source>
        <dbReference type="ARBA" id="ARBA00022737"/>
    </source>
</evidence>
<dbReference type="Proteomes" id="UP000479190">
    <property type="component" value="Unassembled WGS sequence"/>
</dbReference>
<evidence type="ECO:0000256" key="3">
    <source>
        <dbReference type="PROSITE-ProRule" id="PRU00023"/>
    </source>
</evidence>
<feature type="repeat" description="ANK" evidence="3">
    <location>
        <begin position="359"/>
        <end position="387"/>
    </location>
</feature>
<keyword evidence="4" id="KW-1133">Transmembrane helix</keyword>
<dbReference type="SMART" id="SM00248">
    <property type="entry name" value="ANK"/>
    <property type="match status" value="8"/>
</dbReference>
<dbReference type="PANTHER" id="PTHR24178">
    <property type="entry name" value="MOLTING PROTEIN MLT-4"/>
    <property type="match status" value="1"/>
</dbReference>
<dbReference type="AlphaFoldDB" id="A0A6H5I6V8"/>
<dbReference type="InterPro" id="IPR002110">
    <property type="entry name" value="Ankyrin_rpt"/>
</dbReference>
<dbReference type="SUPFAM" id="SSF48403">
    <property type="entry name" value="Ankyrin repeat"/>
    <property type="match status" value="1"/>
</dbReference>